<dbReference type="HOGENOM" id="CLU_730946_0_0_5"/>
<feature type="transmembrane region" description="Helical" evidence="1">
    <location>
        <begin position="230"/>
        <end position="250"/>
    </location>
</feature>
<organism evidence="2 3">
    <name type="scientific">Maricaulis maris (strain MCS10)</name>
    <name type="common">Caulobacter maris</name>
    <dbReference type="NCBI Taxonomy" id="394221"/>
    <lineage>
        <taxon>Bacteria</taxon>
        <taxon>Pseudomonadati</taxon>
        <taxon>Pseudomonadota</taxon>
        <taxon>Alphaproteobacteria</taxon>
        <taxon>Maricaulales</taxon>
        <taxon>Maricaulaceae</taxon>
        <taxon>Maricaulis</taxon>
    </lineage>
</organism>
<feature type="transmembrane region" description="Helical" evidence="1">
    <location>
        <begin position="45"/>
        <end position="64"/>
    </location>
</feature>
<evidence type="ECO:0000256" key="1">
    <source>
        <dbReference type="SAM" id="Phobius"/>
    </source>
</evidence>
<protein>
    <recommendedName>
        <fullName evidence="4">Phosphate/sulfate permease</fullName>
    </recommendedName>
</protein>
<feature type="transmembrane region" description="Helical" evidence="1">
    <location>
        <begin position="333"/>
        <end position="354"/>
    </location>
</feature>
<dbReference type="Proteomes" id="UP000001964">
    <property type="component" value="Chromosome"/>
</dbReference>
<feature type="transmembrane region" description="Helical" evidence="1">
    <location>
        <begin position="271"/>
        <end position="288"/>
    </location>
</feature>
<feature type="transmembrane region" description="Helical" evidence="1">
    <location>
        <begin position="136"/>
        <end position="157"/>
    </location>
</feature>
<dbReference type="AlphaFoldDB" id="Q0ASU0"/>
<proteinExistence type="predicted"/>
<dbReference type="RefSeq" id="WP_011642294.1">
    <property type="nucleotide sequence ID" value="NC_008347.1"/>
</dbReference>
<keyword evidence="1" id="KW-0812">Transmembrane</keyword>
<feature type="transmembrane region" description="Helical" evidence="1">
    <location>
        <begin position="102"/>
        <end position="124"/>
    </location>
</feature>
<name>Q0ASU0_MARMM</name>
<evidence type="ECO:0008006" key="4">
    <source>
        <dbReference type="Google" id="ProtNLM"/>
    </source>
</evidence>
<feature type="transmembrane region" description="Helical" evidence="1">
    <location>
        <begin position="6"/>
        <end position="24"/>
    </location>
</feature>
<dbReference type="KEGG" id="mmr:Mmar10_0354"/>
<dbReference type="EMBL" id="CP000449">
    <property type="protein sequence ID" value="ABI64647.1"/>
    <property type="molecule type" value="Genomic_DNA"/>
</dbReference>
<evidence type="ECO:0000313" key="2">
    <source>
        <dbReference type="EMBL" id="ABI64647.1"/>
    </source>
</evidence>
<evidence type="ECO:0000313" key="3">
    <source>
        <dbReference type="Proteomes" id="UP000001964"/>
    </source>
</evidence>
<keyword evidence="1" id="KW-1133">Transmembrane helix</keyword>
<feature type="transmembrane region" description="Helical" evidence="1">
    <location>
        <begin position="169"/>
        <end position="186"/>
    </location>
</feature>
<feature type="transmembrane region" description="Helical" evidence="1">
    <location>
        <begin position="300"/>
        <end position="321"/>
    </location>
</feature>
<accession>Q0ASU0</accession>
<keyword evidence="3" id="KW-1185">Reference proteome</keyword>
<reference evidence="2 3" key="1">
    <citation type="submission" date="2006-08" db="EMBL/GenBank/DDBJ databases">
        <title>Complete sequence of Maricaulis maris MCS10.</title>
        <authorList>
            <consortium name="US DOE Joint Genome Institute"/>
            <person name="Copeland A."/>
            <person name="Lucas S."/>
            <person name="Lapidus A."/>
            <person name="Barry K."/>
            <person name="Detter J.C."/>
            <person name="Glavina del Rio T."/>
            <person name="Hammon N."/>
            <person name="Israni S."/>
            <person name="Dalin E."/>
            <person name="Tice H."/>
            <person name="Pitluck S."/>
            <person name="Saunders E."/>
            <person name="Brettin T."/>
            <person name="Bruce D."/>
            <person name="Han C."/>
            <person name="Tapia R."/>
            <person name="Gilna P."/>
            <person name="Schmutz J."/>
            <person name="Larimer F."/>
            <person name="Land M."/>
            <person name="Hauser L."/>
            <person name="Kyrpides N."/>
            <person name="Mikhailova N."/>
            <person name="Viollier P."/>
            <person name="Stephens C."/>
            <person name="Richardson P."/>
        </authorList>
    </citation>
    <scope>NUCLEOTIDE SEQUENCE [LARGE SCALE GENOMIC DNA]</scope>
    <source>
        <strain evidence="2 3">MCS10</strain>
    </source>
</reference>
<gene>
    <name evidence="2" type="ordered locus">Mmar10_0354</name>
</gene>
<dbReference type="STRING" id="394221.Mmar10_0354"/>
<keyword evidence="1" id="KW-0472">Membrane</keyword>
<dbReference type="eggNOG" id="COG0683">
    <property type="taxonomic scope" value="Bacteria"/>
</dbReference>
<sequence length="375" mass="41475">MADLSTTIWIFSILGFLIGAYSIVANDAIQTLGTFLSSNAKRPWWVLWAYACSIIVVVMLWGFFGSDGDIAFGRLNSLPYPEGGVQWWHAIPPLFLLILTRYGIPVSTTFLVLTIFALTGGANTEGVLPKMLTKSALGYIVAISAAFFVYMIISRIFERWIDRTKDEPHHPVWFVAQWAATAFLWSQWLMQDLANIFIFLPRTTELVPVLDSTGLPLMQEGVAVMQTQVAFSPMLLVFATAVMLALHAIIFRNRGGEIQKIVLSKTNSTDIRAATAIDLIYGVILYIFKEVNDVPMSTTWVFLGMLAGREIAIAYIAGLRSKLAALWDVVSDVLRAFLGLLISVILAIFLPAWARGELGELMSDLPGYVARALGL</sequence>